<evidence type="ECO:0000313" key="3">
    <source>
        <dbReference type="EMBL" id="KLT39014.1"/>
    </source>
</evidence>
<dbReference type="PANTHER" id="PTHR39211">
    <property type="entry name" value="CHROMOSOME 7, WHOLE GENOME SHOTGUN SEQUENCE"/>
    <property type="match status" value="1"/>
</dbReference>
<evidence type="ECO:0000313" key="4">
    <source>
        <dbReference type="Proteomes" id="UP000053611"/>
    </source>
</evidence>
<feature type="region of interest" description="Disordered" evidence="1">
    <location>
        <begin position="1544"/>
        <end position="1564"/>
    </location>
</feature>
<proteinExistence type="predicted"/>
<feature type="region of interest" description="Disordered" evidence="1">
    <location>
        <begin position="31"/>
        <end position="82"/>
    </location>
</feature>
<dbReference type="PROSITE" id="PS51747">
    <property type="entry name" value="CYT_DCMP_DEAMINASES_2"/>
    <property type="match status" value="1"/>
</dbReference>
<organism evidence="3 4">
    <name type="scientific">Cutaneotrichosporon oleaginosum</name>
    <dbReference type="NCBI Taxonomy" id="879819"/>
    <lineage>
        <taxon>Eukaryota</taxon>
        <taxon>Fungi</taxon>
        <taxon>Dikarya</taxon>
        <taxon>Basidiomycota</taxon>
        <taxon>Agaricomycotina</taxon>
        <taxon>Tremellomycetes</taxon>
        <taxon>Trichosporonales</taxon>
        <taxon>Trichosporonaceae</taxon>
        <taxon>Cutaneotrichosporon</taxon>
    </lineage>
</organism>
<protein>
    <recommendedName>
        <fullName evidence="2">CMP/dCMP-type deaminase domain-containing protein</fullName>
    </recommendedName>
</protein>
<feature type="compositionally biased region" description="Basic and acidic residues" evidence="1">
    <location>
        <begin position="38"/>
        <end position="47"/>
    </location>
</feature>
<dbReference type="SMR" id="A0A0J1AUQ8"/>
<feature type="region of interest" description="Disordered" evidence="1">
    <location>
        <begin position="1025"/>
        <end position="1101"/>
    </location>
</feature>
<feature type="compositionally biased region" description="Pro residues" evidence="1">
    <location>
        <begin position="1550"/>
        <end position="1563"/>
    </location>
</feature>
<name>A0A0J1AUQ8_9TREE</name>
<dbReference type="EMBL" id="KQ087274">
    <property type="protein sequence ID" value="KLT39014.1"/>
    <property type="molecule type" value="Genomic_DNA"/>
</dbReference>
<feature type="compositionally biased region" description="Basic and acidic residues" evidence="1">
    <location>
        <begin position="1047"/>
        <end position="1057"/>
    </location>
</feature>
<feature type="region of interest" description="Disordered" evidence="1">
    <location>
        <begin position="516"/>
        <end position="605"/>
    </location>
</feature>
<dbReference type="Pfam" id="PF18785">
    <property type="entry name" value="Inv-AAD"/>
    <property type="match status" value="1"/>
</dbReference>
<keyword evidence="4" id="KW-1185">Reference proteome</keyword>
<dbReference type="Gene3D" id="2.60.40.10">
    <property type="entry name" value="Immunoglobulins"/>
    <property type="match status" value="2"/>
</dbReference>
<feature type="compositionally biased region" description="Polar residues" evidence="1">
    <location>
        <begin position="574"/>
        <end position="586"/>
    </location>
</feature>
<feature type="compositionally biased region" description="Basic and acidic residues" evidence="1">
    <location>
        <begin position="520"/>
        <end position="557"/>
    </location>
</feature>
<dbReference type="GO" id="GO:0003824">
    <property type="term" value="F:catalytic activity"/>
    <property type="evidence" value="ECO:0007669"/>
    <property type="project" value="InterPro"/>
</dbReference>
<dbReference type="RefSeq" id="XP_018275505.1">
    <property type="nucleotide sequence ID" value="XM_018425613.1"/>
</dbReference>
<dbReference type="InterPro" id="IPR002125">
    <property type="entry name" value="CMP_dCMP_dom"/>
</dbReference>
<gene>
    <name evidence="3" type="ORF">CC85DRAFT_305457</name>
</gene>
<dbReference type="Gene3D" id="3.40.140.10">
    <property type="entry name" value="Cytidine Deaminase, domain 2"/>
    <property type="match status" value="1"/>
</dbReference>
<dbReference type="Proteomes" id="UP000053611">
    <property type="component" value="Unassembled WGS sequence"/>
</dbReference>
<sequence>MSQLVQSLEHAVEAGVKGIIGFAEGYISAASGSCSQPESKDDDKPAHSDPIPINSMLPPPVPPPGSNTSSNSSPSARPPQSLASRLALSQDTLVQVTDIPSGWIHLQSTYLDAAGGQRKVRSFGLRNVSQGVVDVEVASDLDSQVVFWVADDEPEADSSSSASSAASNAAQSVTMSLKAGEVRTVFLAFQPTTSQPSTPAGMSTPSSEGGFTPRVAPLATSSELSSPPSGRLPPAAAGSSLAKSDTISVSTSMLSSSTLSVGSSSAQRKQEPVHRSFSVHGSILVHATTAENDIMTAPAHQNVTVPFFATVCRSFFSLGVIDPATGLASGPQITTGQLPIDFGTDNVVGQDYHRDLLLVNRSEIDLVWTTSITNAPFKDSVWFLLRDLDSENVFGVDTSCEPVPLPPLSSRHLRLTLRAEAPIANFEFDFRLSNNHQSGNAVVCQAVGSCHTEATDDTLRILSGSALDFGQIPDGTWAKKLVSCKNIGDRPIDVHFSATEGYEVVFRLAGVAGEDIDEDMPTRPARDKRTETLSRTSTRDTRDGRPRDPSTSRHLETDEWFQMHAPLSDREGSMPSSRPLSRVTSIASSNRPSRDDPDSDEDDSLAAAAAELRPSDNLGDRDIPNQIEELTMRPGTEYRVFAMYRPARDLRNAPEIAGALRPSSFKVFLDSIPSSQRSRPIPRSRKVIHCTAESCTSIIAIPSGHNIDFGEVTVGASKSTTISIQNLSALSARVEIAAISKVLNTNRSVIIIPPFETVQERVDFFPRRINDNYEKQVFVRNHLNRANNQLIEVHSKNVDVYNVTLHSHLYRILTPGGSNFLDFGSVVINSPSVRTVQFQNLTHKPLTLDLSASHSEDLELYIKDTDAPTVPDRPSVVAKYAVPAEERPQNGNLKERFVESLQDQNSGENKEKTKVATRHKSIKRTNKDEDKRDVGTVLYTALRKGNRGKPVQLYGDAVVFKDRSLLDDLEHLDLAAGPPIAASRCRANSKRIHTLETIALEDKSKLSGQHPKALKLDFAASAKSNGLVSKDGREGRLRKPKSTAGGSRRDPSTRRADPSTPTKQISKANGGPPGSPSASHLRTPVVKQPIGNKSPALTGRRLELKSDPACLTDVTKLTPDELLLAIEHMDAKRASTSITHLNPEEEEQYVRRLLDLRKELRNTISAGKFVPARVLTVPPGQSRQLVVVMTPNGSTRPHITTRAKRSEQRIFIKLLEYDHALLRGIMGSNADLSELPVRDLVIRSSCVRSVLEVQQSSINFGTCERGEVKSRMIVIHNRSECVGVYRLRTSGSIASGNLKLGLGRYGIVPAFGRKEVASFSFTPSLVGNYNETIAVENVLDNYNDQSVLVKATVRKMPAFSLDVTRLDFAPSQAGAWPASAGFVITNTSKTERTFVVEVSAPDADDAFAEISLQRDEKDAGIALSKGEEEEVEGLLQKLKIARRKNKPDKIAKYQKRLGELGVATATAEETATPDVDEATELASGAVTPAQGEVASTPTIQITLGASKKAKVLVALVPRAGEAAFSTAIKVYERKNTDETVTIDVSGTPNVAPPVPSPSPPQSPEDPLNLAIMKHALELTLKCPVSPTAFCVGSTLFLPVSSPLYEQLTEHFSTFAHPITGETAGLVLADGYSRQIPGNTHAEANALANFRERMGELESTAGLPSADDILTQATCYATMEPCSVRTSGGPSCALELVRAHVKIVYLGVEEPPDFVQCEGVRILEQGGVEVRRVVGLEDECLRLARRGRT</sequence>
<feature type="compositionally biased region" description="Polar residues" evidence="1">
    <location>
        <begin position="190"/>
        <end position="209"/>
    </location>
</feature>
<evidence type="ECO:0000256" key="1">
    <source>
        <dbReference type="SAM" id="MobiDB-lite"/>
    </source>
</evidence>
<dbReference type="GeneID" id="28986216"/>
<feature type="domain" description="CMP/dCMP-type deaminase" evidence="2">
    <location>
        <begin position="1591"/>
        <end position="1717"/>
    </location>
</feature>
<feature type="region of interest" description="Disordered" evidence="1">
    <location>
        <begin position="190"/>
        <end position="241"/>
    </location>
</feature>
<feature type="compositionally biased region" description="Basic residues" evidence="1">
    <location>
        <begin position="915"/>
        <end position="924"/>
    </location>
</feature>
<feature type="compositionally biased region" description="Low complexity" evidence="1">
    <location>
        <begin position="66"/>
        <end position="81"/>
    </location>
</feature>
<feature type="region of interest" description="Disordered" evidence="1">
    <location>
        <begin position="902"/>
        <end position="928"/>
    </location>
</feature>
<dbReference type="GO" id="GO:0006139">
    <property type="term" value="P:nucleobase-containing compound metabolic process"/>
    <property type="evidence" value="ECO:0007669"/>
    <property type="project" value="UniProtKB-ARBA"/>
</dbReference>
<accession>A0A0J1AUQ8</accession>
<dbReference type="InterPro" id="IPR016193">
    <property type="entry name" value="Cytidine_deaminase-like"/>
</dbReference>
<feature type="compositionally biased region" description="Polar residues" evidence="1">
    <location>
        <begin position="219"/>
        <end position="228"/>
    </location>
</feature>
<dbReference type="SUPFAM" id="SSF53927">
    <property type="entry name" value="Cytidine deaminase-like"/>
    <property type="match status" value="1"/>
</dbReference>
<dbReference type="InterPro" id="IPR013783">
    <property type="entry name" value="Ig-like_fold"/>
</dbReference>
<dbReference type="OrthoDB" id="252265at2759"/>
<reference evidence="3 4" key="1">
    <citation type="submission" date="2015-03" db="EMBL/GenBank/DDBJ databases">
        <title>Genomics and transcriptomics of the oil-accumulating basidiomycete yeast T. oleaginosus allow insights into substrate utilization and the diverse evolutionary trajectories of mating systems in fungi.</title>
        <authorList>
            <consortium name="DOE Joint Genome Institute"/>
            <person name="Kourist R."/>
            <person name="Kracht O."/>
            <person name="Bracharz F."/>
            <person name="Lipzen A."/>
            <person name="Nolan M."/>
            <person name="Ohm R."/>
            <person name="Grigoriev I."/>
            <person name="Sun S."/>
            <person name="Heitman J."/>
            <person name="Bruck T."/>
            <person name="Nowrousian M."/>
        </authorList>
    </citation>
    <scope>NUCLEOTIDE SEQUENCE [LARGE SCALE GENOMIC DNA]</scope>
    <source>
        <strain evidence="3 4">IBC0246</strain>
    </source>
</reference>
<dbReference type="PANTHER" id="PTHR39211:SF1">
    <property type="entry name" value="ABNORMAL SPINDLE-LIKE MICROCEPHALY-ASSOCIATED PROTEIN ASH DOMAIN-CONTAINING PROTEIN"/>
    <property type="match status" value="1"/>
</dbReference>
<dbReference type="STRING" id="879819.A0A0J1AUQ8"/>
<evidence type="ECO:0000259" key="2">
    <source>
        <dbReference type="PROSITE" id="PS51747"/>
    </source>
</evidence>